<name>A0AAU7NWN6_9GAMM</name>
<keyword evidence="4" id="KW-0249">Electron transport</keyword>
<dbReference type="KEGG" id="mech:Q9L42_004740"/>
<reference evidence="7 8" key="1">
    <citation type="journal article" date="2024" name="Microbiology">
        <title>Methylomarinum rosea sp. nov., a novel halophilic methanotrophic bacterium from the hypersaline Lake Elton.</title>
        <authorList>
            <person name="Suleimanov R.Z."/>
            <person name="Oshkin I.Y."/>
            <person name="Danilova O.V."/>
            <person name="Suzina N.E."/>
            <person name="Dedysh S.N."/>
        </authorList>
    </citation>
    <scope>NUCLEOTIDE SEQUENCE [LARGE SCALE GENOMIC DNA]</scope>
    <source>
        <strain evidence="7 8">Ch1-1</strain>
    </source>
</reference>
<dbReference type="GO" id="GO:0046872">
    <property type="term" value="F:metal ion binding"/>
    <property type="evidence" value="ECO:0007669"/>
    <property type="project" value="UniProtKB-KW"/>
</dbReference>
<dbReference type="Gene3D" id="2.60.40.1190">
    <property type="match status" value="1"/>
</dbReference>
<dbReference type="GO" id="GO:0020037">
    <property type="term" value="F:heme binding"/>
    <property type="evidence" value="ECO:0007669"/>
    <property type="project" value="InterPro"/>
</dbReference>
<evidence type="ECO:0000256" key="5">
    <source>
        <dbReference type="ARBA" id="ARBA00023004"/>
    </source>
</evidence>
<dbReference type="SMART" id="SM00887">
    <property type="entry name" value="EB_dh"/>
    <property type="match status" value="1"/>
</dbReference>
<proteinExistence type="predicted"/>
<evidence type="ECO:0000259" key="6">
    <source>
        <dbReference type="SMART" id="SM00887"/>
    </source>
</evidence>
<dbReference type="EMBL" id="CP157743">
    <property type="protein sequence ID" value="XBS21436.1"/>
    <property type="molecule type" value="Genomic_DNA"/>
</dbReference>
<protein>
    <submittedName>
        <fullName evidence="7">Ethylbenzene dehydrogenase-related protein</fullName>
    </submittedName>
</protein>
<organism evidence="7 8">
    <name type="scientific">Methylomarinum roseum</name>
    <dbReference type="NCBI Taxonomy" id="3067653"/>
    <lineage>
        <taxon>Bacteria</taxon>
        <taxon>Pseudomonadati</taxon>
        <taxon>Pseudomonadota</taxon>
        <taxon>Gammaproteobacteria</taxon>
        <taxon>Methylococcales</taxon>
        <taxon>Methylococcaceae</taxon>
        <taxon>Methylomarinum</taxon>
    </lineage>
</organism>
<sequence>MNKYSITHSLFLLVSLFWLANSCAYAIDWQRLPGQKITLFYPGQSSWEWLLTEHEGASEIKSGKFCRECHADIQQEMGQKLISGAFLEPKPIAGKASSVEIEIKSTYDAENLYLHLAWTATPQAGANEYPDYEAMASLMLDDGRVPEIARGGCWGACHADVNGMPNADRASNISKYLVKSRSKMTRYGGGNHIKSSADLQNLLDSGFFAEIWQARLNRGQDANVSQGYILARRHDHTKSQVRASARYDSGRWFVELSRPLIINEPGYKDIMPGKTYTVGFAVHDGHVKGRRHYVSLAYTLRLDEGPADFIARKQ</sequence>
<keyword evidence="3" id="KW-0479">Metal-binding</keyword>
<dbReference type="RefSeq" id="WP_349432104.1">
    <property type="nucleotide sequence ID" value="NZ_CP157743.1"/>
</dbReference>
<keyword evidence="2" id="KW-0349">Heme</keyword>
<evidence type="ECO:0000256" key="3">
    <source>
        <dbReference type="ARBA" id="ARBA00022723"/>
    </source>
</evidence>
<keyword evidence="8" id="KW-1185">Reference proteome</keyword>
<dbReference type="Pfam" id="PF09459">
    <property type="entry name" value="EB_dh"/>
    <property type="match status" value="1"/>
</dbReference>
<keyword evidence="1" id="KW-0813">Transport</keyword>
<dbReference type="AlphaFoldDB" id="A0AAU7NWN6"/>
<evidence type="ECO:0000256" key="1">
    <source>
        <dbReference type="ARBA" id="ARBA00022448"/>
    </source>
</evidence>
<evidence type="ECO:0000313" key="8">
    <source>
        <dbReference type="Proteomes" id="UP001225378"/>
    </source>
</evidence>
<feature type="domain" description="Cytochrome c-552/DMSO reductase-like haem-binding" evidence="6">
    <location>
        <begin position="26"/>
        <end position="295"/>
    </location>
</feature>
<dbReference type="Proteomes" id="UP001225378">
    <property type="component" value="Chromosome"/>
</dbReference>
<evidence type="ECO:0000256" key="4">
    <source>
        <dbReference type="ARBA" id="ARBA00022982"/>
    </source>
</evidence>
<dbReference type="InterPro" id="IPR019020">
    <property type="entry name" value="Cyt-c552/DMSO_Rdtase_haem-bd"/>
</dbReference>
<keyword evidence="5" id="KW-0408">Iron</keyword>
<gene>
    <name evidence="7" type="ORF">Q9L42_004740</name>
</gene>
<accession>A0AAU7NWN6</accession>
<evidence type="ECO:0000256" key="2">
    <source>
        <dbReference type="ARBA" id="ARBA00022617"/>
    </source>
</evidence>
<evidence type="ECO:0000313" key="7">
    <source>
        <dbReference type="EMBL" id="XBS21436.1"/>
    </source>
</evidence>